<evidence type="ECO:0000313" key="1">
    <source>
        <dbReference type="EMBL" id="EGF89615.1"/>
    </source>
</evidence>
<keyword evidence="2" id="KW-1185">Reference proteome</keyword>
<organism evidence="1 2">
    <name type="scientific">Asticcacaulis biprosthecium C19</name>
    <dbReference type="NCBI Taxonomy" id="715226"/>
    <lineage>
        <taxon>Bacteria</taxon>
        <taxon>Pseudomonadati</taxon>
        <taxon>Pseudomonadota</taxon>
        <taxon>Alphaproteobacteria</taxon>
        <taxon>Caulobacterales</taxon>
        <taxon>Caulobacteraceae</taxon>
        <taxon>Asticcacaulis</taxon>
    </lineage>
</organism>
<protein>
    <submittedName>
        <fullName evidence="1">Sensory box protein</fullName>
    </submittedName>
</protein>
<reference evidence="2" key="1">
    <citation type="submission" date="2011-03" db="EMBL/GenBank/DDBJ databases">
        <title>Draft genome sequence of Brevundimonas diminuta.</title>
        <authorList>
            <person name="Brown P.J.B."/>
            <person name="Buechlein A."/>
            <person name="Hemmerich C."/>
            <person name="Brun Y.V."/>
        </authorList>
    </citation>
    <scope>NUCLEOTIDE SEQUENCE [LARGE SCALE GENOMIC DNA]</scope>
    <source>
        <strain evidence="2">C19</strain>
    </source>
</reference>
<dbReference type="STRING" id="715226.ABI_40320"/>
<dbReference type="HOGENOM" id="CLU_1425349_0_0_5"/>
<dbReference type="eggNOG" id="COG5388">
    <property type="taxonomic scope" value="Bacteria"/>
</dbReference>
<sequence length="190" mass="21432">MPHSSTVSFLSYWRGLQTRPDKAPARDRFDPARLKSLIPQMIMISTSDAAYRFRLSGGFLVAVHGYELKDTSFLSLFRSPFLDTVKTALQGSLHREQPLILTVSAPWLTEDDSGTPYQNETVSLEICLCPMMNLQGQVDRFVGVYQTLSVAPKNTRVVWAAIPWCQRGCMSRTGRSRPRICAWFPSRAAE</sequence>
<dbReference type="InterPro" id="IPR009922">
    <property type="entry name" value="DUF1457"/>
</dbReference>
<evidence type="ECO:0000313" key="2">
    <source>
        <dbReference type="Proteomes" id="UP000006512"/>
    </source>
</evidence>
<dbReference type="EMBL" id="GL883080">
    <property type="protein sequence ID" value="EGF89615.1"/>
    <property type="molecule type" value="Genomic_DNA"/>
</dbReference>
<dbReference type="AlphaFoldDB" id="F4QS95"/>
<dbReference type="OrthoDB" id="8478628at2"/>
<dbReference type="Proteomes" id="UP000006512">
    <property type="component" value="Unassembled WGS sequence"/>
</dbReference>
<name>F4QS95_9CAUL</name>
<gene>
    <name evidence="1" type="ORF">ABI_40320</name>
</gene>
<dbReference type="RefSeq" id="WP_006274810.1">
    <property type="nucleotide sequence ID" value="NZ_GL883080.1"/>
</dbReference>
<proteinExistence type="predicted"/>
<accession>F4QS95</accession>
<dbReference type="Pfam" id="PF07310">
    <property type="entry name" value="PAS_5"/>
    <property type="match status" value="1"/>
</dbReference>